<keyword evidence="6" id="KW-1185">Reference proteome</keyword>
<evidence type="ECO:0000313" key="3">
    <source>
        <dbReference type="EMBL" id="PLS24910.1"/>
    </source>
</evidence>
<dbReference type="Proteomes" id="UP000234855">
    <property type="component" value="Unassembled WGS sequence"/>
</dbReference>
<evidence type="ECO:0000256" key="2">
    <source>
        <dbReference type="SAM" id="Phobius"/>
    </source>
</evidence>
<dbReference type="AlphaFoldDB" id="A0A2N5ISH9"/>
<feature type="coiled-coil region" evidence="1">
    <location>
        <begin position="325"/>
        <end position="352"/>
    </location>
</feature>
<accession>A0A2N5ISH9</accession>
<sequence>MEQIPDYYELLNLNPANTLGTIQQQLQHLKATKERVYLQSDEAKRLLPIINDALTNAFADETTRQRYDAALEAQKHPQPEESHETDWLGQAQQFYRDKQYRQAKTIIGNAIGARGNDPQVHAWAALIELKQPTSDDAFEHEQIIKTAESHIIDADAYLKVGEHSEQTHLDVLHAWMEVLLAQGNAQQALNKLNDAVRHASATSQPYIHLYQAELFRRVATGADRERFLDESSHCATYGLHVLAITRNQWADQQFQALYKDLVQYAPVRHDLSHRTITDIQDYAKTCSERIDELNAKPIPQPAQNQWQQHFQQEIAACNQRIAWINQKAAQDAAALQQQLTQMNANYQNLQQIHASKTAEYNALLGKVQSMSNDGKPPKRHRLALVAAIILGLIILTYGTNAGALTFILLLVLEAPCVYLAWQGLTAGKRYDQLKTQITQANQELQQVASNINALQTTMQQTQNRIQLAQQDPSQYVLSLQ</sequence>
<protein>
    <submittedName>
        <fullName evidence="3">Uncharacterized protein</fullName>
    </submittedName>
</protein>
<feature type="transmembrane region" description="Helical" evidence="2">
    <location>
        <begin position="380"/>
        <end position="397"/>
    </location>
</feature>
<evidence type="ECO:0000313" key="4">
    <source>
        <dbReference type="EMBL" id="QSY56857.1"/>
    </source>
</evidence>
<dbReference type="EMBL" id="NMWV01000012">
    <property type="protein sequence ID" value="PLS24910.1"/>
    <property type="molecule type" value="Genomic_DNA"/>
</dbReference>
<gene>
    <name evidence="4" type="ORF">BLI708_06110</name>
    <name evidence="3" type="ORF">Tam1G_1049</name>
</gene>
<reference evidence="4 6" key="2">
    <citation type="submission" date="2021-03" db="EMBL/GenBank/DDBJ databases">
        <title>Genome sequencing of Bifidobacterium imperatoris JCM 32708.</title>
        <authorList>
            <person name="Kim J."/>
        </authorList>
    </citation>
    <scope>NUCLEOTIDE SEQUENCE [LARGE SCALE GENOMIC DNA]</scope>
    <source>
        <strain evidence="4 6">JCM 32708</strain>
    </source>
</reference>
<reference evidence="3 5" key="1">
    <citation type="submission" date="2017-07" db="EMBL/GenBank/DDBJ databases">
        <title>Bifidobacterium novel species.</title>
        <authorList>
            <person name="Lugli G.A."/>
            <person name="Milani C."/>
            <person name="Duranti S."/>
            <person name="Mangifesta M."/>
        </authorList>
    </citation>
    <scope>NUCLEOTIDE SEQUENCE [LARGE SCALE GENOMIC DNA]</scope>
    <source>
        <strain evidence="3 5">45</strain>
    </source>
</reference>
<feature type="transmembrane region" description="Helical" evidence="2">
    <location>
        <begin position="403"/>
        <end position="421"/>
    </location>
</feature>
<keyword evidence="2" id="KW-0812">Transmembrane</keyword>
<keyword evidence="1" id="KW-0175">Coiled coil</keyword>
<evidence type="ECO:0000256" key="1">
    <source>
        <dbReference type="SAM" id="Coils"/>
    </source>
</evidence>
<evidence type="ECO:0000313" key="6">
    <source>
        <dbReference type="Proteomes" id="UP000663067"/>
    </source>
</evidence>
<organism evidence="3 5">
    <name type="scientific">Bifidobacterium imperatoris</name>
    <dbReference type="NCBI Taxonomy" id="2020965"/>
    <lineage>
        <taxon>Bacteria</taxon>
        <taxon>Bacillati</taxon>
        <taxon>Actinomycetota</taxon>
        <taxon>Actinomycetes</taxon>
        <taxon>Bifidobacteriales</taxon>
        <taxon>Bifidobacteriaceae</taxon>
        <taxon>Bifidobacterium</taxon>
    </lineage>
</organism>
<feature type="coiled-coil region" evidence="1">
    <location>
        <begin position="430"/>
        <end position="471"/>
    </location>
</feature>
<keyword evidence="2" id="KW-0472">Membrane</keyword>
<dbReference type="RefSeq" id="WP_101625721.1">
    <property type="nucleotide sequence ID" value="NZ_CP071591.1"/>
</dbReference>
<name>A0A2N5ISH9_9BIFI</name>
<proteinExistence type="predicted"/>
<dbReference type="EMBL" id="CP071591">
    <property type="protein sequence ID" value="QSY56857.1"/>
    <property type="molecule type" value="Genomic_DNA"/>
</dbReference>
<evidence type="ECO:0000313" key="5">
    <source>
        <dbReference type="Proteomes" id="UP000234855"/>
    </source>
</evidence>
<keyword evidence="2" id="KW-1133">Transmembrane helix</keyword>
<dbReference type="Proteomes" id="UP000663067">
    <property type="component" value="Chromosome"/>
</dbReference>